<evidence type="ECO:0000256" key="1">
    <source>
        <dbReference type="SAM" id="MobiDB-lite"/>
    </source>
</evidence>
<evidence type="ECO:0000313" key="4">
    <source>
        <dbReference type="Proteomes" id="UP001224644"/>
    </source>
</evidence>
<feature type="region of interest" description="Disordered" evidence="1">
    <location>
        <begin position="88"/>
        <end position="117"/>
    </location>
</feature>
<dbReference type="EMBL" id="JAUFPX010000008">
    <property type="protein sequence ID" value="MDN3591269.1"/>
    <property type="molecule type" value="Genomic_DNA"/>
</dbReference>
<protein>
    <recommendedName>
        <fullName evidence="5">DUF3035 domain-containing protein</fullName>
    </recommendedName>
</protein>
<feature type="signal peptide" evidence="2">
    <location>
        <begin position="1"/>
        <end position="30"/>
    </location>
</feature>
<sequence length="117" mass="11710">MPRPSVQARPLGRAACLPAVLLAVAGLAGACSSDLNPLKAAYQPGPAAPAFVAESRREGGDFLPVGVSAPARPIRAKSAEGTKALEAELVGARGRNEAQGRSAESAGRATRPASATP</sequence>
<reference evidence="4" key="1">
    <citation type="journal article" date="2019" name="Int. J. Syst. Evol. Microbiol.">
        <title>The Global Catalogue of Microorganisms (GCM) 10K type strain sequencing project: providing services to taxonomists for standard genome sequencing and annotation.</title>
        <authorList>
            <consortium name="The Broad Institute Genomics Platform"/>
            <consortium name="The Broad Institute Genome Sequencing Center for Infectious Disease"/>
            <person name="Wu L."/>
            <person name="Ma J."/>
        </authorList>
    </citation>
    <scope>NUCLEOTIDE SEQUENCE [LARGE SCALE GENOMIC DNA]</scope>
    <source>
        <strain evidence="4">CECT 7069</strain>
    </source>
</reference>
<keyword evidence="2" id="KW-0732">Signal</keyword>
<evidence type="ECO:0000313" key="3">
    <source>
        <dbReference type="EMBL" id="MDN3591269.1"/>
    </source>
</evidence>
<accession>A0ABT8BHI0</accession>
<organism evidence="3 4">
    <name type="scientific">Methylobacterium adhaesivum</name>
    <dbReference type="NCBI Taxonomy" id="333297"/>
    <lineage>
        <taxon>Bacteria</taxon>
        <taxon>Pseudomonadati</taxon>
        <taxon>Pseudomonadota</taxon>
        <taxon>Alphaproteobacteria</taxon>
        <taxon>Hyphomicrobiales</taxon>
        <taxon>Methylobacteriaceae</taxon>
        <taxon>Methylobacterium</taxon>
    </lineage>
</organism>
<keyword evidence="4" id="KW-1185">Reference proteome</keyword>
<name>A0ABT8BHI0_9HYPH</name>
<gene>
    <name evidence="3" type="ORF">QWZ12_11665</name>
</gene>
<feature type="chain" id="PRO_5045172831" description="DUF3035 domain-containing protein" evidence="2">
    <location>
        <begin position="31"/>
        <end position="117"/>
    </location>
</feature>
<dbReference type="Proteomes" id="UP001224644">
    <property type="component" value="Unassembled WGS sequence"/>
</dbReference>
<proteinExistence type="predicted"/>
<comment type="caution">
    <text evidence="3">The sequence shown here is derived from an EMBL/GenBank/DDBJ whole genome shotgun (WGS) entry which is preliminary data.</text>
</comment>
<dbReference type="RefSeq" id="WP_238224922.1">
    <property type="nucleotide sequence ID" value="NZ_BPQD01000009.1"/>
</dbReference>
<evidence type="ECO:0000256" key="2">
    <source>
        <dbReference type="SAM" id="SignalP"/>
    </source>
</evidence>
<dbReference type="PROSITE" id="PS51257">
    <property type="entry name" value="PROKAR_LIPOPROTEIN"/>
    <property type="match status" value="1"/>
</dbReference>
<evidence type="ECO:0008006" key="5">
    <source>
        <dbReference type="Google" id="ProtNLM"/>
    </source>
</evidence>